<dbReference type="AlphaFoldDB" id="A0A382MN86"/>
<feature type="non-terminal residue" evidence="1">
    <location>
        <position position="1"/>
    </location>
</feature>
<accession>A0A382MN86</accession>
<sequence>RIGRFQVNVIYVKWHFYSHTVIGAAIYRRKIAR</sequence>
<dbReference type="EMBL" id="UINC01094841">
    <property type="protein sequence ID" value="SVC50424.1"/>
    <property type="molecule type" value="Genomic_DNA"/>
</dbReference>
<organism evidence="1">
    <name type="scientific">marine metagenome</name>
    <dbReference type="NCBI Taxonomy" id="408172"/>
    <lineage>
        <taxon>unclassified sequences</taxon>
        <taxon>metagenomes</taxon>
        <taxon>ecological metagenomes</taxon>
    </lineage>
</organism>
<proteinExistence type="predicted"/>
<name>A0A382MN86_9ZZZZ</name>
<evidence type="ECO:0000313" key="1">
    <source>
        <dbReference type="EMBL" id="SVC50424.1"/>
    </source>
</evidence>
<protein>
    <submittedName>
        <fullName evidence="1">Uncharacterized protein</fullName>
    </submittedName>
</protein>
<reference evidence="1" key="1">
    <citation type="submission" date="2018-05" db="EMBL/GenBank/DDBJ databases">
        <authorList>
            <person name="Lanie J.A."/>
            <person name="Ng W.-L."/>
            <person name="Kazmierczak K.M."/>
            <person name="Andrzejewski T.M."/>
            <person name="Davidsen T.M."/>
            <person name="Wayne K.J."/>
            <person name="Tettelin H."/>
            <person name="Glass J.I."/>
            <person name="Rusch D."/>
            <person name="Podicherti R."/>
            <person name="Tsui H.-C.T."/>
            <person name="Winkler M.E."/>
        </authorList>
    </citation>
    <scope>NUCLEOTIDE SEQUENCE</scope>
</reference>
<gene>
    <name evidence="1" type="ORF">METZ01_LOCUS303278</name>
</gene>